<proteinExistence type="inferred from homology"/>
<evidence type="ECO:0000313" key="3">
    <source>
        <dbReference type="EMBL" id="TCT05581.1"/>
    </source>
</evidence>
<dbReference type="RefSeq" id="WP_132030923.1">
    <property type="nucleotide sequence ID" value="NZ_SMAI01000004.1"/>
</dbReference>
<gene>
    <name evidence="3" type="ORF">EDC64_104138</name>
</gene>
<dbReference type="Gene3D" id="3.40.190.150">
    <property type="entry name" value="Bordetella uptake gene, domain 1"/>
    <property type="match status" value="1"/>
</dbReference>
<dbReference type="InterPro" id="IPR042100">
    <property type="entry name" value="Bug_dom1"/>
</dbReference>
<dbReference type="AlphaFoldDB" id="A0A4R3LY18"/>
<dbReference type="SUPFAM" id="SSF53850">
    <property type="entry name" value="Periplasmic binding protein-like II"/>
    <property type="match status" value="1"/>
</dbReference>
<feature type="chain" id="PRO_5020879920" evidence="2">
    <location>
        <begin position="30"/>
        <end position="329"/>
    </location>
</feature>
<dbReference type="OrthoDB" id="7250553at2"/>
<dbReference type="PIRSF" id="PIRSF017082">
    <property type="entry name" value="YflP"/>
    <property type="match status" value="1"/>
</dbReference>
<sequence>MDRRTFLQGLGALPLAAALPGLISGPALAQAAWPTRSATMIVPFPPGGQADLAARPMANALTTILGQTVVVENKGGAGGAIGNSMAAKAAPDGYTMLMTLSSLAVLPEAARLAGRQPSYEMSQLQPIARVLADPTVLAVPASAPWKNVAELVADAKANPGKIQYGSSGLYGTTHVSMAMFTTAAKIDLLHVPYQGGGPSLTALVSGEVQAIASAPGPLKPFLDKVRVLACFGAQRAPAFPNAPTFQELGYKDVEFYIWAGLFLPVGVPQPVQDKLGAAAKAAIESPDVVRILENAGSPPAYMDAAQFSAFVAADSARLVTAVKAIGKVE</sequence>
<evidence type="ECO:0000256" key="1">
    <source>
        <dbReference type="ARBA" id="ARBA00006987"/>
    </source>
</evidence>
<dbReference type="InterPro" id="IPR006311">
    <property type="entry name" value="TAT_signal"/>
</dbReference>
<name>A0A4R3LY18_9HYPH</name>
<dbReference type="PANTHER" id="PTHR42928:SF5">
    <property type="entry name" value="BLR1237 PROTEIN"/>
    <property type="match status" value="1"/>
</dbReference>
<comment type="caution">
    <text evidence="3">The sequence shown here is derived from an EMBL/GenBank/DDBJ whole genome shotgun (WGS) entry which is preliminary data.</text>
</comment>
<dbReference type="Gene3D" id="3.40.190.10">
    <property type="entry name" value="Periplasmic binding protein-like II"/>
    <property type="match status" value="1"/>
</dbReference>
<dbReference type="InterPro" id="IPR005064">
    <property type="entry name" value="BUG"/>
</dbReference>
<dbReference type="EMBL" id="SMAI01000004">
    <property type="protein sequence ID" value="TCT05581.1"/>
    <property type="molecule type" value="Genomic_DNA"/>
</dbReference>
<evidence type="ECO:0000256" key="2">
    <source>
        <dbReference type="SAM" id="SignalP"/>
    </source>
</evidence>
<keyword evidence="3" id="KW-0675">Receptor</keyword>
<feature type="signal peptide" evidence="2">
    <location>
        <begin position="1"/>
        <end position="29"/>
    </location>
</feature>
<keyword evidence="2" id="KW-0732">Signal</keyword>
<reference evidence="3 4" key="1">
    <citation type="submission" date="2019-03" db="EMBL/GenBank/DDBJ databases">
        <title>Genomic Encyclopedia of Type Strains, Phase IV (KMG-IV): sequencing the most valuable type-strain genomes for metagenomic binning, comparative biology and taxonomic classification.</title>
        <authorList>
            <person name="Goeker M."/>
        </authorList>
    </citation>
    <scope>NUCLEOTIDE SEQUENCE [LARGE SCALE GENOMIC DNA]</scope>
    <source>
        <strain evidence="3 4">DSM 9035</strain>
    </source>
</reference>
<comment type="similarity">
    <text evidence="1">Belongs to the UPF0065 (bug) family.</text>
</comment>
<dbReference type="Pfam" id="PF03401">
    <property type="entry name" value="TctC"/>
    <property type="match status" value="1"/>
</dbReference>
<accession>A0A4R3LY18</accession>
<dbReference type="PROSITE" id="PS51318">
    <property type="entry name" value="TAT"/>
    <property type="match status" value="1"/>
</dbReference>
<dbReference type="Proteomes" id="UP000294664">
    <property type="component" value="Unassembled WGS sequence"/>
</dbReference>
<organism evidence="3 4">
    <name type="scientific">Aquabacter spiritensis</name>
    <dbReference type="NCBI Taxonomy" id="933073"/>
    <lineage>
        <taxon>Bacteria</taxon>
        <taxon>Pseudomonadati</taxon>
        <taxon>Pseudomonadota</taxon>
        <taxon>Alphaproteobacteria</taxon>
        <taxon>Hyphomicrobiales</taxon>
        <taxon>Xanthobacteraceae</taxon>
        <taxon>Aquabacter</taxon>
    </lineage>
</organism>
<dbReference type="CDD" id="cd07012">
    <property type="entry name" value="PBP2_Bug_TTT"/>
    <property type="match status" value="1"/>
</dbReference>
<protein>
    <submittedName>
        <fullName evidence="3">Tripartite-type tricarboxylate transporter receptor subunit TctC</fullName>
    </submittedName>
</protein>
<evidence type="ECO:0000313" key="4">
    <source>
        <dbReference type="Proteomes" id="UP000294664"/>
    </source>
</evidence>
<dbReference type="PANTHER" id="PTHR42928">
    <property type="entry name" value="TRICARBOXYLATE-BINDING PROTEIN"/>
    <property type="match status" value="1"/>
</dbReference>
<keyword evidence="4" id="KW-1185">Reference proteome</keyword>